<feature type="domain" description="RDD" evidence="7">
    <location>
        <begin position="27"/>
        <end position="167"/>
    </location>
</feature>
<evidence type="ECO:0000256" key="4">
    <source>
        <dbReference type="ARBA" id="ARBA00022989"/>
    </source>
</evidence>
<evidence type="ECO:0000259" key="7">
    <source>
        <dbReference type="Pfam" id="PF06271"/>
    </source>
</evidence>
<keyword evidence="5 6" id="KW-0472">Membrane</keyword>
<gene>
    <name evidence="8" type="ORF">METEAL_26130</name>
</gene>
<dbReference type="PANTHER" id="PTHR36115:SF6">
    <property type="entry name" value="PROLINE-RICH ANTIGEN HOMOLOG"/>
    <property type="match status" value="1"/>
</dbReference>
<feature type="transmembrane region" description="Helical" evidence="6">
    <location>
        <begin position="134"/>
        <end position="154"/>
    </location>
</feature>
<keyword evidence="9" id="KW-1185">Reference proteome</keyword>
<dbReference type="AlphaFoldDB" id="A0AA48GP02"/>
<keyword evidence="3 6" id="KW-0812">Transmembrane</keyword>
<protein>
    <recommendedName>
        <fullName evidence="7">RDD domain-containing protein</fullName>
    </recommendedName>
</protein>
<evidence type="ECO:0000313" key="8">
    <source>
        <dbReference type="EMBL" id="BDU73439.1"/>
    </source>
</evidence>
<evidence type="ECO:0000256" key="1">
    <source>
        <dbReference type="ARBA" id="ARBA00004651"/>
    </source>
</evidence>
<dbReference type="EMBL" id="AP027080">
    <property type="protein sequence ID" value="BDU73439.1"/>
    <property type="molecule type" value="Genomic_DNA"/>
</dbReference>
<name>A0AA48GP02_9BACT</name>
<dbReference type="PANTHER" id="PTHR36115">
    <property type="entry name" value="PROLINE-RICH ANTIGEN HOMOLOG-RELATED"/>
    <property type="match status" value="1"/>
</dbReference>
<dbReference type="KEGG" id="msil:METEAL_26130"/>
<evidence type="ECO:0000256" key="2">
    <source>
        <dbReference type="ARBA" id="ARBA00022475"/>
    </source>
</evidence>
<feature type="transmembrane region" description="Helical" evidence="6">
    <location>
        <begin position="70"/>
        <end position="90"/>
    </location>
</feature>
<accession>A0AA48GP02</accession>
<evidence type="ECO:0000313" key="9">
    <source>
        <dbReference type="Proteomes" id="UP001238179"/>
    </source>
</evidence>
<dbReference type="Proteomes" id="UP001238179">
    <property type="component" value="Chromosome"/>
</dbReference>
<evidence type="ECO:0000256" key="6">
    <source>
        <dbReference type="SAM" id="Phobius"/>
    </source>
</evidence>
<reference evidence="9" key="1">
    <citation type="journal article" date="2023" name="Int. J. Syst. Evol. Microbiol.">
        <title>Mesoterricola silvestris gen. nov., sp. nov., Mesoterricola sediminis sp. nov., Geothrix oryzae sp. nov., Geothrix edaphica sp. nov., Geothrix rubra sp. nov., and Geothrix limicola sp. nov., six novel members of Acidobacteriota isolated from soils.</title>
        <authorList>
            <person name="Itoh H."/>
            <person name="Sugisawa Y."/>
            <person name="Mise K."/>
            <person name="Xu Z."/>
            <person name="Kuniyasu M."/>
            <person name="Ushijima N."/>
            <person name="Kawano K."/>
            <person name="Kobayashi E."/>
            <person name="Shiratori Y."/>
            <person name="Masuda Y."/>
            <person name="Senoo K."/>
        </authorList>
    </citation>
    <scope>NUCLEOTIDE SEQUENCE [LARGE SCALE GENOMIC DNA]</scope>
    <source>
        <strain evidence="9">W79</strain>
    </source>
</reference>
<dbReference type="InterPro" id="IPR051791">
    <property type="entry name" value="Pra-immunoreactive"/>
</dbReference>
<evidence type="ECO:0000256" key="3">
    <source>
        <dbReference type="ARBA" id="ARBA00022692"/>
    </source>
</evidence>
<evidence type="ECO:0000256" key="5">
    <source>
        <dbReference type="ARBA" id="ARBA00023136"/>
    </source>
</evidence>
<organism evidence="8 9">
    <name type="scientific">Mesoterricola silvestris</name>
    <dbReference type="NCBI Taxonomy" id="2927979"/>
    <lineage>
        <taxon>Bacteria</taxon>
        <taxon>Pseudomonadati</taxon>
        <taxon>Acidobacteriota</taxon>
        <taxon>Holophagae</taxon>
        <taxon>Holophagales</taxon>
        <taxon>Holophagaceae</taxon>
        <taxon>Mesoterricola</taxon>
    </lineage>
</organism>
<sequence length="182" mass="19343">MSDFNPYAAPAADLLVPETDPASALVYADRGTRLGAAILDAIILGIPASLLVWGFYAYQGLKFWVPVPGTRGIVLGGVATLLASAVDLAINGHLLARHGQTVGKYVCKIRIVKQDGSLPTLVDSFFKRRFLFNLAGRIPVIGGVLGLVDILLIFRSSHRCLHDDVAGTLVVKQSVPGREPAA</sequence>
<proteinExistence type="predicted"/>
<keyword evidence="4 6" id="KW-1133">Transmembrane helix</keyword>
<dbReference type="GO" id="GO:0005886">
    <property type="term" value="C:plasma membrane"/>
    <property type="evidence" value="ECO:0007669"/>
    <property type="project" value="UniProtKB-SubCell"/>
</dbReference>
<dbReference type="InterPro" id="IPR010432">
    <property type="entry name" value="RDD"/>
</dbReference>
<feature type="transmembrane region" description="Helical" evidence="6">
    <location>
        <begin position="37"/>
        <end position="58"/>
    </location>
</feature>
<comment type="subcellular location">
    <subcellularLocation>
        <location evidence="1">Cell membrane</location>
        <topology evidence="1">Multi-pass membrane protein</topology>
    </subcellularLocation>
</comment>
<dbReference type="RefSeq" id="WP_316412108.1">
    <property type="nucleotide sequence ID" value="NZ_AP027080.1"/>
</dbReference>
<dbReference type="Pfam" id="PF06271">
    <property type="entry name" value="RDD"/>
    <property type="match status" value="1"/>
</dbReference>
<keyword evidence="2" id="KW-1003">Cell membrane</keyword>